<protein>
    <submittedName>
        <fullName evidence="1">Uncharacterized protein</fullName>
    </submittedName>
</protein>
<sequence length="74" mass="8403">MATKFASGFAALILLGGGAYIIGSLSRDSEPIEACRELYSQYEATRESRNREIIKNARRQYLECYYKHSYGAED</sequence>
<reference evidence="1" key="1">
    <citation type="submission" date="2021-09" db="EMBL/GenBank/DDBJ databases">
        <authorList>
            <consortium name="AG Swart"/>
            <person name="Singh M."/>
            <person name="Singh A."/>
            <person name="Seah K."/>
            <person name="Emmerich C."/>
        </authorList>
    </citation>
    <scope>NUCLEOTIDE SEQUENCE</scope>
    <source>
        <strain evidence="1">ATCC30299</strain>
    </source>
</reference>
<accession>A0AAU9K2E8</accession>
<gene>
    <name evidence="1" type="ORF">BSTOLATCC_MIC53623</name>
</gene>
<organism evidence="1 2">
    <name type="scientific">Blepharisma stoltei</name>
    <dbReference type="NCBI Taxonomy" id="1481888"/>
    <lineage>
        <taxon>Eukaryota</taxon>
        <taxon>Sar</taxon>
        <taxon>Alveolata</taxon>
        <taxon>Ciliophora</taxon>
        <taxon>Postciliodesmatophora</taxon>
        <taxon>Heterotrichea</taxon>
        <taxon>Heterotrichida</taxon>
        <taxon>Blepharismidae</taxon>
        <taxon>Blepharisma</taxon>
    </lineage>
</organism>
<dbReference type="AlphaFoldDB" id="A0AAU9K2E8"/>
<keyword evidence="2" id="KW-1185">Reference proteome</keyword>
<evidence type="ECO:0000313" key="1">
    <source>
        <dbReference type="EMBL" id="CAG9331556.1"/>
    </source>
</evidence>
<proteinExistence type="predicted"/>
<comment type="caution">
    <text evidence="1">The sequence shown here is derived from an EMBL/GenBank/DDBJ whole genome shotgun (WGS) entry which is preliminary data.</text>
</comment>
<dbReference type="EMBL" id="CAJZBQ010000053">
    <property type="protein sequence ID" value="CAG9331556.1"/>
    <property type="molecule type" value="Genomic_DNA"/>
</dbReference>
<name>A0AAU9K2E8_9CILI</name>
<evidence type="ECO:0000313" key="2">
    <source>
        <dbReference type="Proteomes" id="UP001162131"/>
    </source>
</evidence>
<dbReference type="Proteomes" id="UP001162131">
    <property type="component" value="Unassembled WGS sequence"/>
</dbReference>